<keyword evidence="10 14" id="KW-0234">DNA repair</keyword>
<dbReference type="Pfam" id="PF04679">
    <property type="entry name" value="DNA_ligase_A_C"/>
    <property type="match status" value="1"/>
</dbReference>
<protein>
    <recommendedName>
        <fullName evidence="14">DNA ligase</fullName>
        <ecNumber evidence="14">6.5.1.1</ecNumber>
    </recommendedName>
</protein>
<keyword evidence="9 14" id="KW-0233">DNA recombination</keyword>
<dbReference type="GO" id="GO:0005739">
    <property type="term" value="C:mitochondrion"/>
    <property type="evidence" value="ECO:0007669"/>
    <property type="project" value="TreeGrafter"/>
</dbReference>
<dbReference type="InterPro" id="IPR012308">
    <property type="entry name" value="DNA_ligase_ATP-dep_N"/>
</dbReference>
<dbReference type="EMBL" id="JAAAJB010000217">
    <property type="protein sequence ID" value="KAG0261406.1"/>
    <property type="molecule type" value="Genomic_DNA"/>
</dbReference>
<feature type="compositionally biased region" description="Basic and acidic residues" evidence="16">
    <location>
        <begin position="21"/>
        <end position="34"/>
    </location>
</feature>
<dbReference type="Pfam" id="PF04675">
    <property type="entry name" value="DNA_ligase_A_N"/>
    <property type="match status" value="1"/>
</dbReference>
<dbReference type="Gene3D" id="3.30.1490.70">
    <property type="match status" value="1"/>
</dbReference>
<dbReference type="InterPro" id="IPR036599">
    <property type="entry name" value="DNA_ligase_N_sf"/>
</dbReference>
<sequence length="856" mass="95547">MSMRQTTLSFGKPKAAVAPTVDDKKEKEDAKEASVEQTAGATKATVIEAEEPTLVSEDTPMVADDQDEEIKVTKRARRVIMSEDEDDDEDYAEEINTDDHLSRSQDLARNTKRLKLDSPRKPKPSANSFFSLGKSTKEASSNTSTQSTAVASSSKSTADPPLVEKTKTDSPNAASAPDTQDKDEDAIVDQGDEEELETEKTEIKQVAAQWADFFSKSSSVQTESASWKAGEPVPYAALCQTFEKIEETTKRLLILEYLVKLLVTVIKLSPESLLTVIYLSINKLCPEYEGLELGIGESLLMKAIAESTGREMKKIKADYADIGDLGVVAMNSRSNQPTMFRPKALTIPHVFKTLKDIASLSGNSSQKQKVDKIKLLLVSCRNKEAKYLMRSLEGKLRIGLAERTVVVALAQAIVLSTPDIKKLSQERLQARLEKAAEVVKAVYSELPCYDLIVPALLKGGIDNLKAECKLTPGIPLKPMLAHPTKALTDILDRFENTAFTCEYKYDGERAQIHKLEDGRSMIYSRNSENMSAKYPDIMEKLSKFSKDNTTSFVLDCEAVAWDREQQCILPFQVLSTRKRKDVKEEDIKVQVCVFPFDLLYLNGRSLLQEPLEKRRELLYEHFHEVPGEFAFAKSMNSTQIEDIQTFLDQSVANNCEGLMVKIMNGDEATYEPSKRSRNWLKVKKDYLAGVGDSIDLVVIGAYIGKGKRTGVYGGYLLACYDPDREVYQSICKIGTGFSEQDLEDLHKSMKDHVIAEPKSYYLLGEGNKPDVWFAPVQVWEIKCADLSLSPVYKAAVGIVDASRGISLRFPRFIRIRDDKTPENATSSEQIADMYNDQKLNTVKNNNGGGIDMDFDY</sequence>
<dbReference type="GO" id="GO:1903461">
    <property type="term" value="P:Okazaki fragment processing involved in mitotic DNA replication"/>
    <property type="evidence" value="ECO:0007669"/>
    <property type="project" value="TreeGrafter"/>
</dbReference>
<evidence type="ECO:0000256" key="13">
    <source>
        <dbReference type="ARBA" id="ARBA00034003"/>
    </source>
</evidence>
<dbReference type="Gene3D" id="2.40.50.140">
    <property type="entry name" value="Nucleic acid-binding proteins"/>
    <property type="match status" value="1"/>
</dbReference>
<keyword evidence="5" id="KW-0235">DNA replication</keyword>
<gene>
    <name evidence="18" type="ORF">DFQ27_002963</name>
</gene>
<dbReference type="SUPFAM" id="SSF117018">
    <property type="entry name" value="ATP-dependent DNA ligase DNA-binding domain"/>
    <property type="match status" value="1"/>
</dbReference>
<dbReference type="Proteomes" id="UP000807716">
    <property type="component" value="Unassembled WGS sequence"/>
</dbReference>
<evidence type="ECO:0000256" key="1">
    <source>
        <dbReference type="ARBA" id="ARBA00004123"/>
    </source>
</evidence>
<evidence type="ECO:0000256" key="5">
    <source>
        <dbReference type="ARBA" id="ARBA00022705"/>
    </source>
</evidence>
<dbReference type="CDD" id="cd07900">
    <property type="entry name" value="Adenylation_DNA_ligase_I_Euk"/>
    <property type="match status" value="1"/>
</dbReference>
<keyword evidence="6 14" id="KW-0547">Nucleotide-binding</keyword>
<evidence type="ECO:0000256" key="10">
    <source>
        <dbReference type="ARBA" id="ARBA00023204"/>
    </source>
</evidence>
<dbReference type="GO" id="GO:0006310">
    <property type="term" value="P:DNA recombination"/>
    <property type="evidence" value="ECO:0007669"/>
    <property type="project" value="UniProtKB-KW"/>
</dbReference>
<comment type="caution">
    <text evidence="18">The sequence shown here is derived from an EMBL/GenBank/DDBJ whole genome shotgun (WGS) entry which is preliminary data.</text>
</comment>
<dbReference type="EC" id="6.5.1.1" evidence="14"/>
<dbReference type="InterPro" id="IPR050191">
    <property type="entry name" value="ATP-dep_DNA_ligase"/>
</dbReference>
<evidence type="ECO:0000256" key="12">
    <source>
        <dbReference type="ARBA" id="ARBA00023306"/>
    </source>
</evidence>
<feature type="domain" description="ATP-dependent DNA ligase family profile" evidence="17">
    <location>
        <begin position="584"/>
        <end position="721"/>
    </location>
</feature>
<evidence type="ECO:0000256" key="11">
    <source>
        <dbReference type="ARBA" id="ARBA00023242"/>
    </source>
</evidence>
<dbReference type="InterPro" id="IPR016059">
    <property type="entry name" value="DNA_ligase_ATP-dep_CS"/>
</dbReference>
<dbReference type="OrthoDB" id="206088at2759"/>
<name>A0A9P6Q9E7_9FUNG</name>
<dbReference type="FunFam" id="1.10.3260.10:FF:000001">
    <property type="entry name" value="DNA ligase"/>
    <property type="match status" value="1"/>
</dbReference>
<dbReference type="GO" id="GO:0003677">
    <property type="term" value="F:DNA binding"/>
    <property type="evidence" value="ECO:0007669"/>
    <property type="project" value="InterPro"/>
</dbReference>
<dbReference type="PANTHER" id="PTHR45674:SF4">
    <property type="entry name" value="DNA LIGASE 1"/>
    <property type="match status" value="1"/>
</dbReference>
<evidence type="ECO:0000256" key="2">
    <source>
        <dbReference type="ARBA" id="ARBA00007572"/>
    </source>
</evidence>
<dbReference type="AlphaFoldDB" id="A0A9P6Q9E7"/>
<reference evidence="18" key="1">
    <citation type="journal article" date="2020" name="Fungal Divers.">
        <title>Resolving the Mortierellaceae phylogeny through synthesis of multi-gene phylogenetics and phylogenomics.</title>
        <authorList>
            <person name="Vandepol N."/>
            <person name="Liber J."/>
            <person name="Desiro A."/>
            <person name="Na H."/>
            <person name="Kennedy M."/>
            <person name="Barry K."/>
            <person name="Grigoriev I.V."/>
            <person name="Miller A.N."/>
            <person name="O'Donnell K."/>
            <person name="Stajich J.E."/>
            <person name="Bonito G."/>
        </authorList>
    </citation>
    <scope>NUCLEOTIDE SEQUENCE</scope>
    <source>
        <strain evidence="18">BC1065</strain>
    </source>
</reference>
<dbReference type="GO" id="GO:0006281">
    <property type="term" value="P:DNA repair"/>
    <property type="evidence" value="ECO:0007669"/>
    <property type="project" value="UniProtKB-KW"/>
</dbReference>
<evidence type="ECO:0000256" key="3">
    <source>
        <dbReference type="ARBA" id="ARBA00022598"/>
    </source>
</evidence>
<dbReference type="InterPro" id="IPR000977">
    <property type="entry name" value="DNA_ligase_ATP-dep"/>
</dbReference>
<evidence type="ECO:0000256" key="14">
    <source>
        <dbReference type="RuleBase" id="RU000617"/>
    </source>
</evidence>
<keyword evidence="3 14" id="KW-0436">Ligase</keyword>
<evidence type="ECO:0000256" key="15">
    <source>
        <dbReference type="RuleBase" id="RU004196"/>
    </source>
</evidence>
<feature type="compositionally biased region" description="Acidic residues" evidence="16">
    <location>
        <begin position="82"/>
        <end position="96"/>
    </location>
</feature>
<keyword evidence="4" id="KW-0132">Cell division</keyword>
<dbReference type="InterPro" id="IPR012309">
    <property type="entry name" value="DNA_ligase_ATP-dep_C"/>
</dbReference>
<feature type="region of interest" description="Disordered" evidence="16">
    <location>
        <begin position="1"/>
        <end position="51"/>
    </location>
</feature>
<dbReference type="PROSITE" id="PS00333">
    <property type="entry name" value="DNA_LIGASE_A2"/>
    <property type="match status" value="1"/>
</dbReference>
<dbReference type="GO" id="GO:0071897">
    <property type="term" value="P:DNA biosynthetic process"/>
    <property type="evidence" value="ECO:0007669"/>
    <property type="project" value="InterPro"/>
</dbReference>
<comment type="similarity">
    <text evidence="2 15">Belongs to the ATP-dependent DNA ligase family.</text>
</comment>
<dbReference type="PROSITE" id="PS00697">
    <property type="entry name" value="DNA_LIGASE_A1"/>
    <property type="match status" value="1"/>
</dbReference>
<feature type="compositionally biased region" description="Polar residues" evidence="16">
    <location>
        <begin position="125"/>
        <end position="134"/>
    </location>
</feature>
<keyword evidence="8 14" id="KW-0067">ATP-binding</keyword>
<feature type="compositionally biased region" description="Low complexity" evidence="16">
    <location>
        <begin position="139"/>
        <end position="158"/>
    </location>
</feature>
<proteinExistence type="inferred from homology"/>
<evidence type="ECO:0000259" key="17">
    <source>
        <dbReference type="PROSITE" id="PS50160"/>
    </source>
</evidence>
<dbReference type="GO" id="GO:0005634">
    <property type="term" value="C:nucleus"/>
    <property type="evidence" value="ECO:0007669"/>
    <property type="project" value="UniProtKB-SubCell"/>
</dbReference>
<evidence type="ECO:0000313" key="18">
    <source>
        <dbReference type="EMBL" id="KAG0261406.1"/>
    </source>
</evidence>
<dbReference type="Gene3D" id="3.30.470.30">
    <property type="entry name" value="DNA ligase/mRNA capping enzyme"/>
    <property type="match status" value="1"/>
</dbReference>
<dbReference type="InterPro" id="IPR012340">
    <property type="entry name" value="NA-bd_OB-fold"/>
</dbReference>
<evidence type="ECO:0000256" key="4">
    <source>
        <dbReference type="ARBA" id="ARBA00022618"/>
    </source>
</evidence>
<evidence type="ECO:0000256" key="7">
    <source>
        <dbReference type="ARBA" id="ARBA00022763"/>
    </source>
</evidence>
<accession>A0A9P6Q9E7</accession>
<keyword evidence="11" id="KW-0539">Nucleus</keyword>
<dbReference type="FunFam" id="3.30.470.30:FF:000016">
    <property type="entry name" value="DNA ligase"/>
    <property type="match status" value="1"/>
</dbReference>
<evidence type="ECO:0000256" key="9">
    <source>
        <dbReference type="ARBA" id="ARBA00023172"/>
    </source>
</evidence>
<evidence type="ECO:0000256" key="16">
    <source>
        <dbReference type="SAM" id="MobiDB-lite"/>
    </source>
</evidence>
<dbReference type="FunFam" id="2.40.50.140:FF:000062">
    <property type="entry name" value="DNA ligase"/>
    <property type="match status" value="1"/>
</dbReference>
<dbReference type="Pfam" id="PF01068">
    <property type="entry name" value="DNA_ligase_A_M"/>
    <property type="match status" value="1"/>
</dbReference>
<dbReference type="PROSITE" id="PS50160">
    <property type="entry name" value="DNA_LIGASE_A3"/>
    <property type="match status" value="1"/>
</dbReference>
<evidence type="ECO:0000256" key="6">
    <source>
        <dbReference type="ARBA" id="ARBA00022741"/>
    </source>
</evidence>
<keyword evidence="19" id="KW-1185">Reference proteome</keyword>
<dbReference type="InterPro" id="IPR012310">
    <property type="entry name" value="DNA_ligase_ATP-dep_cent"/>
</dbReference>
<dbReference type="SUPFAM" id="SSF56091">
    <property type="entry name" value="DNA ligase/mRNA capping enzyme, catalytic domain"/>
    <property type="match status" value="1"/>
</dbReference>
<comment type="catalytic activity">
    <reaction evidence="13 14">
        <text>ATP + (deoxyribonucleotide)n-3'-hydroxyl + 5'-phospho-(deoxyribonucleotide)m = (deoxyribonucleotide)n+m + AMP + diphosphate.</text>
        <dbReference type="EC" id="6.5.1.1"/>
    </reaction>
</comment>
<dbReference type="GO" id="GO:0003910">
    <property type="term" value="F:DNA ligase (ATP) activity"/>
    <property type="evidence" value="ECO:0007669"/>
    <property type="project" value="UniProtKB-EC"/>
</dbReference>
<dbReference type="NCBIfam" id="TIGR00574">
    <property type="entry name" value="dnl1"/>
    <property type="match status" value="1"/>
</dbReference>
<dbReference type="Gene3D" id="1.10.3260.10">
    <property type="entry name" value="DNA ligase, ATP-dependent, N-terminal domain"/>
    <property type="match status" value="1"/>
</dbReference>
<dbReference type="CDD" id="cd07969">
    <property type="entry name" value="OBF_DNA_ligase_I"/>
    <property type="match status" value="1"/>
</dbReference>
<dbReference type="PANTHER" id="PTHR45674">
    <property type="entry name" value="DNA LIGASE 1/3 FAMILY MEMBER"/>
    <property type="match status" value="1"/>
</dbReference>
<evidence type="ECO:0000313" key="19">
    <source>
        <dbReference type="Proteomes" id="UP000807716"/>
    </source>
</evidence>
<keyword evidence="12" id="KW-0131">Cell cycle</keyword>
<keyword evidence="7 14" id="KW-0227">DNA damage</keyword>
<dbReference type="GO" id="GO:0051301">
    <property type="term" value="P:cell division"/>
    <property type="evidence" value="ECO:0007669"/>
    <property type="project" value="UniProtKB-KW"/>
</dbReference>
<feature type="region of interest" description="Disordered" evidence="16">
    <location>
        <begin position="79"/>
        <end position="185"/>
    </location>
</feature>
<evidence type="ECO:0000256" key="8">
    <source>
        <dbReference type="ARBA" id="ARBA00022840"/>
    </source>
</evidence>
<dbReference type="SUPFAM" id="SSF50249">
    <property type="entry name" value="Nucleic acid-binding proteins"/>
    <property type="match status" value="1"/>
</dbReference>
<organism evidence="18 19">
    <name type="scientific">Actinomortierella ambigua</name>
    <dbReference type="NCBI Taxonomy" id="1343610"/>
    <lineage>
        <taxon>Eukaryota</taxon>
        <taxon>Fungi</taxon>
        <taxon>Fungi incertae sedis</taxon>
        <taxon>Mucoromycota</taxon>
        <taxon>Mortierellomycotina</taxon>
        <taxon>Mortierellomycetes</taxon>
        <taxon>Mortierellales</taxon>
        <taxon>Mortierellaceae</taxon>
        <taxon>Actinomortierella</taxon>
    </lineage>
</organism>
<dbReference type="GO" id="GO:0005524">
    <property type="term" value="F:ATP binding"/>
    <property type="evidence" value="ECO:0007669"/>
    <property type="project" value="UniProtKB-KW"/>
</dbReference>
<comment type="subcellular location">
    <subcellularLocation>
        <location evidence="1">Nucleus</location>
    </subcellularLocation>
</comment>